<gene>
    <name evidence="1" type="ORF">LCGC14_0414870</name>
</gene>
<dbReference type="EMBL" id="LAZR01000370">
    <property type="protein sequence ID" value="KKN72092.1"/>
    <property type="molecule type" value="Genomic_DNA"/>
</dbReference>
<sequence>MAGADNEVFNTRERPVSNDHNDLQSMAARTLADMLREMFVKRSFSLGLAATEAPRNVILGGLEVTPSGSDLLVAPGALMQESATLTPAPGALDSNYRIAILRSAATVIPPSPAGDTWFLLEAQMTEVTTVSESRDILDVPTATFLPASVPKQRERRLLFSFVTGTATEAPVPTGGNFVPIAMVFRPAGGGAVLATHLIDTRTMWDAEAPLRDTLALGSLLQRDRGQRFLLTSSVPGTPSNSMLIDAEAFVAPTRLWYTRSGSLNVTAAFTLSPGTVLSADTWYYLYLASWQGIPIVSVLDPFSTGRGILVLSAVVPITSLLKNSLAVPLPAPFGITDLPGGVGVCVAALRRNAANTGWLTAWSVGNNEMRIVPVQVTTATPATAARTTVALGAFIPKTAKTVRVRVSDPGGFSVTAPNTTPAPVLLSWLPVAGGTTFTDDYAHTELDRKGGIQWVVDLPVVAAQSFDFIWSWSVPPLTNPDPLLRFEIIGWSE</sequence>
<reference evidence="1" key="1">
    <citation type="journal article" date="2015" name="Nature">
        <title>Complex archaea that bridge the gap between prokaryotes and eukaryotes.</title>
        <authorList>
            <person name="Spang A."/>
            <person name="Saw J.H."/>
            <person name="Jorgensen S.L."/>
            <person name="Zaremba-Niedzwiedzka K."/>
            <person name="Martijn J."/>
            <person name="Lind A.E."/>
            <person name="van Eijk R."/>
            <person name="Schleper C."/>
            <person name="Guy L."/>
            <person name="Ettema T.J."/>
        </authorList>
    </citation>
    <scope>NUCLEOTIDE SEQUENCE</scope>
</reference>
<dbReference type="AlphaFoldDB" id="A0A0F9TAT0"/>
<comment type="caution">
    <text evidence="1">The sequence shown here is derived from an EMBL/GenBank/DDBJ whole genome shotgun (WGS) entry which is preliminary data.</text>
</comment>
<name>A0A0F9TAT0_9ZZZZ</name>
<organism evidence="1">
    <name type="scientific">marine sediment metagenome</name>
    <dbReference type="NCBI Taxonomy" id="412755"/>
    <lineage>
        <taxon>unclassified sequences</taxon>
        <taxon>metagenomes</taxon>
        <taxon>ecological metagenomes</taxon>
    </lineage>
</organism>
<proteinExistence type="predicted"/>
<accession>A0A0F9TAT0</accession>
<protein>
    <submittedName>
        <fullName evidence="1">Uncharacterized protein</fullName>
    </submittedName>
</protein>
<evidence type="ECO:0000313" key="1">
    <source>
        <dbReference type="EMBL" id="KKN72092.1"/>
    </source>
</evidence>